<dbReference type="EC" id="2.1.-.-" evidence="2"/>
<dbReference type="SUPFAM" id="SSF53335">
    <property type="entry name" value="S-adenosyl-L-methionine-dependent methyltransferases"/>
    <property type="match status" value="1"/>
</dbReference>
<dbReference type="EMBL" id="JAVRIE010000003">
    <property type="protein sequence ID" value="MDT0582903.1"/>
    <property type="molecule type" value="Genomic_DNA"/>
</dbReference>
<dbReference type="GO" id="GO:0032259">
    <property type="term" value="P:methylation"/>
    <property type="evidence" value="ECO:0007669"/>
    <property type="project" value="UniProtKB-KW"/>
</dbReference>
<dbReference type="InterPro" id="IPR029063">
    <property type="entry name" value="SAM-dependent_MTases_sf"/>
</dbReference>
<keyword evidence="2" id="KW-0489">Methyltransferase</keyword>
<name>A0AAW8R0F1_9ALTE</name>
<evidence type="ECO:0000259" key="1">
    <source>
        <dbReference type="Pfam" id="PF08241"/>
    </source>
</evidence>
<organism evidence="2 3">
    <name type="scientific">Brumicola blandensis</name>
    <dbReference type="NCBI Taxonomy" id="3075611"/>
    <lineage>
        <taxon>Bacteria</taxon>
        <taxon>Pseudomonadati</taxon>
        <taxon>Pseudomonadota</taxon>
        <taxon>Gammaproteobacteria</taxon>
        <taxon>Alteromonadales</taxon>
        <taxon>Alteromonadaceae</taxon>
        <taxon>Brumicola</taxon>
    </lineage>
</organism>
<dbReference type="RefSeq" id="WP_311361673.1">
    <property type="nucleotide sequence ID" value="NZ_JAVRIE010000003.1"/>
</dbReference>
<keyword evidence="3" id="KW-1185">Reference proteome</keyword>
<protein>
    <submittedName>
        <fullName evidence="2">Class I SAM-dependent methyltransferase</fullName>
        <ecNumber evidence="2">2.1.-.-</ecNumber>
    </submittedName>
</protein>
<gene>
    <name evidence="2" type="ORF">RM544_10155</name>
</gene>
<dbReference type="InterPro" id="IPR013216">
    <property type="entry name" value="Methyltransf_11"/>
</dbReference>
<evidence type="ECO:0000313" key="2">
    <source>
        <dbReference type="EMBL" id="MDT0582903.1"/>
    </source>
</evidence>
<accession>A0AAW8R0F1</accession>
<keyword evidence="2" id="KW-0808">Transferase</keyword>
<feature type="domain" description="Methyltransferase type 11" evidence="1">
    <location>
        <begin position="50"/>
        <end position="149"/>
    </location>
</feature>
<reference evidence="2 3" key="1">
    <citation type="submission" date="2023-09" db="EMBL/GenBank/DDBJ databases">
        <authorList>
            <person name="Rey-Velasco X."/>
        </authorList>
    </citation>
    <scope>NUCLEOTIDE SEQUENCE [LARGE SCALE GENOMIC DNA]</scope>
    <source>
        <strain evidence="2 3">W409</strain>
    </source>
</reference>
<dbReference type="Pfam" id="PF08241">
    <property type="entry name" value="Methyltransf_11"/>
    <property type="match status" value="1"/>
</dbReference>
<dbReference type="Gene3D" id="3.40.50.150">
    <property type="entry name" value="Vaccinia Virus protein VP39"/>
    <property type="match status" value="1"/>
</dbReference>
<evidence type="ECO:0000313" key="3">
    <source>
        <dbReference type="Proteomes" id="UP001249020"/>
    </source>
</evidence>
<sequence length="314" mass="34705">MINESKAWDLYWETGALESCVTQSDELVQSALETLWTGFVSDKSQTQSLLDLATGNGSVLKILVQVQPTLQLTGVDQAKITAHPSIVKQGSKNVALISNVDIKNMEFKDQTFDFITSQFGLEYALDKPISVEAKALVEINRLLKPSGSCQFLIHHADSALVKSNKARQKELHALLSENGLITHLSLLANGHSSIGVIEKVGQDYLAMPTKKTKAISGQVFDAVAYFIQRLSAGETVDELKEQIDQTVLRIEAEYSRLSQLIQAALSEKDFANFCSVFQSFGFDILKDKPFEVVNQKDSFDLLGWQFLAQKSGRA</sequence>
<proteinExistence type="predicted"/>
<comment type="caution">
    <text evidence="2">The sequence shown here is derived from an EMBL/GenBank/DDBJ whole genome shotgun (WGS) entry which is preliminary data.</text>
</comment>
<dbReference type="Proteomes" id="UP001249020">
    <property type="component" value="Unassembled WGS sequence"/>
</dbReference>
<dbReference type="AlphaFoldDB" id="A0AAW8R0F1"/>
<dbReference type="GO" id="GO:0008757">
    <property type="term" value="F:S-adenosylmethionine-dependent methyltransferase activity"/>
    <property type="evidence" value="ECO:0007669"/>
    <property type="project" value="InterPro"/>
</dbReference>